<organism evidence="8 9">
    <name type="scientific">Zophobihabitans entericus</name>
    <dbReference type="NCBI Taxonomy" id="1635327"/>
    <lineage>
        <taxon>Bacteria</taxon>
        <taxon>Pseudomonadati</taxon>
        <taxon>Pseudomonadota</taxon>
        <taxon>Gammaproteobacteria</taxon>
        <taxon>Orbales</taxon>
        <taxon>Orbaceae</taxon>
        <taxon>Zophobihabitans</taxon>
    </lineage>
</organism>
<evidence type="ECO:0000313" key="9">
    <source>
        <dbReference type="Proteomes" id="UP000501168"/>
    </source>
</evidence>
<dbReference type="AlphaFoldDB" id="A0A6G9I965"/>
<dbReference type="KEGG" id="orb:IPMB12_00995"/>
<dbReference type="GO" id="GO:0009164">
    <property type="term" value="P:nucleoside catabolic process"/>
    <property type="evidence" value="ECO:0007669"/>
    <property type="project" value="UniProtKB-ARBA"/>
</dbReference>
<dbReference type="PANTHER" id="PTHR43691">
    <property type="entry name" value="URIDINE PHOSPHORYLASE"/>
    <property type="match status" value="1"/>
</dbReference>
<dbReference type="FunCoup" id="A0A6G9I965">
    <property type="interactions" value="240"/>
</dbReference>
<keyword evidence="4" id="KW-0328">Glycosyltransferase</keyword>
<dbReference type="RefSeq" id="WP_166914071.1">
    <property type="nucleotide sequence ID" value="NZ_CP050253.1"/>
</dbReference>
<dbReference type="Pfam" id="PF01048">
    <property type="entry name" value="PNP_UDP_1"/>
    <property type="match status" value="1"/>
</dbReference>
<accession>A0A6G9I965</accession>
<keyword evidence="9" id="KW-1185">Reference proteome</keyword>
<dbReference type="InterPro" id="IPR000845">
    <property type="entry name" value="Nucleoside_phosphorylase_d"/>
</dbReference>
<dbReference type="Gene3D" id="3.40.50.1580">
    <property type="entry name" value="Nucleoside phosphorylase domain"/>
    <property type="match status" value="1"/>
</dbReference>
<dbReference type="PROSITE" id="PS01232">
    <property type="entry name" value="PNP_UDP_1"/>
    <property type="match status" value="1"/>
</dbReference>
<evidence type="ECO:0000256" key="1">
    <source>
        <dbReference type="ARBA" id="ARBA00010456"/>
    </source>
</evidence>
<dbReference type="InterPro" id="IPR018016">
    <property type="entry name" value="Nucleoside_phosphorylase_CS"/>
</dbReference>
<dbReference type="SUPFAM" id="SSF53167">
    <property type="entry name" value="Purine and uridine phosphorylases"/>
    <property type="match status" value="1"/>
</dbReference>
<feature type="domain" description="Nucleoside phosphorylase" evidence="7">
    <location>
        <begin position="18"/>
        <end position="204"/>
    </location>
</feature>
<evidence type="ECO:0000256" key="6">
    <source>
        <dbReference type="ARBA" id="ARBA00048447"/>
    </source>
</evidence>
<evidence type="ECO:0000256" key="5">
    <source>
        <dbReference type="ARBA" id="ARBA00022679"/>
    </source>
</evidence>
<evidence type="ECO:0000256" key="4">
    <source>
        <dbReference type="ARBA" id="ARBA00022676"/>
    </source>
</evidence>
<reference evidence="8 9" key="1">
    <citation type="submission" date="2020-03" db="EMBL/GenBank/DDBJ databases">
        <title>Complete genome sequence of Orbus sp. IPMB12 (BCRC 80908).</title>
        <authorList>
            <person name="Lo W.-S."/>
            <person name="Chang T.-H."/>
            <person name="Kuo C.-H."/>
        </authorList>
    </citation>
    <scope>NUCLEOTIDE SEQUENCE [LARGE SCALE GENOMIC DNA]</scope>
    <source>
        <strain evidence="8 9">IPMB12</strain>
    </source>
</reference>
<evidence type="ECO:0000313" key="8">
    <source>
        <dbReference type="EMBL" id="QIQ20379.1"/>
    </source>
</evidence>
<dbReference type="GO" id="GO:0004850">
    <property type="term" value="F:uridine phosphorylase activity"/>
    <property type="evidence" value="ECO:0007669"/>
    <property type="project" value="UniProtKB-EC"/>
</dbReference>
<comment type="similarity">
    <text evidence="1">Belongs to the PNP/UDP phosphorylase family.</text>
</comment>
<dbReference type="PANTHER" id="PTHR43691:SF11">
    <property type="entry name" value="FI09636P-RELATED"/>
    <property type="match status" value="1"/>
</dbReference>
<evidence type="ECO:0000259" key="7">
    <source>
        <dbReference type="Pfam" id="PF01048"/>
    </source>
</evidence>
<dbReference type="Proteomes" id="UP000501168">
    <property type="component" value="Chromosome"/>
</dbReference>
<dbReference type="CDD" id="cd17767">
    <property type="entry name" value="UP_EcUdp-like"/>
    <property type="match status" value="1"/>
</dbReference>
<protein>
    <recommendedName>
        <fullName evidence="3">Uridine phosphorylase</fullName>
        <ecNumber evidence="2">2.4.2.3</ecNumber>
    </recommendedName>
</protein>
<comment type="catalytic activity">
    <reaction evidence="6">
        <text>uridine + phosphate = alpha-D-ribose 1-phosphate + uracil</text>
        <dbReference type="Rhea" id="RHEA:24388"/>
        <dbReference type="ChEBI" id="CHEBI:16704"/>
        <dbReference type="ChEBI" id="CHEBI:17568"/>
        <dbReference type="ChEBI" id="CHEBI:43474"/>
        <dbReference type="ChEBI" id="CHEBI:57720"/>
        <dbReference type="EC" id="2.4.2.3"/>
    </reaction>
</comment>
<name>A0A6G9I965_9GAMM</name>
<dbReference type="EMBL" id="CP050253">
    <property type="protein sequence ID" value="QIQ20379.1"/>
    <property type="molecule type" value="Genomic_DNA"/>
</dbReference>
<keyword evidence="5" id="KW-0808">Transferase</keyword>
<proteinExistence type="inferred from homology"/>
<evidence type="ECO:0000256" key="3">
    <source>
        <dbReference type="ARBA" id="ARBA00021980"/>
    </source>
</evidence>
<evidence type="ECO:0000256" key="2">
    <source>
        <dbReference type="ARBA" id="ARBA00011888"/>
    </source>
</evidence>
<gene>
    <name evidence="8" type="ORF">IPMB12_00995</name>
</gene>
<dbReference type="InterPro" id="IPR035994">
    <property type="entry name" value="Nucleoside_phosphorylase_sf"/>
</dbReference>
<dbReference type="EC" id="2.4.2.3" evidence="2"/>
<sequence>MNNVQPHILLSDTMTAAKYVLLPGDHKRLDSVVPYLENVEHLTFNREFRSLRGWYHGIEVLVVSTGIGGPSTAIALHELYNIGVRNAIRIGSCGALQPSLQLGDLVLACGAVRDEGTSKTYMDIQYPAVPCPELLHHLRSNSKKNNFSSVTGIVRSHDSFYTTKEDKICDYWSAHGVLAADMETAPLFVIGQMLGMRTASILNVVVRYQEKVEEGISNYVDQQNSCLQGEKNEIILALDSILSDSKSTTK</sequence>
<dbReference type="GO" id="GO:0005829">
    <property type="term" value="C:cytosol"/>
    <property type="evidence" value="ECO:0007669"/>
    <property type="project" value="TreeGrafter"/>
</dbReference>
<dbReference type="InParanoid" id="A0A6G9I965"/>